<dbReference type="InParanoid" id="A0A3Q3FVZ3"/>
<dbReference type="InterPro" id="IPR028730">
    <property type="entry name" value="ZFYVE26"/>
</dbReference>
<proteinExistence type="predicted"/>
<reference evidence="1" key="2">
    <citation type="submission" date="2025-09" db="UniProtKB">
        <authorList>
            <consortium name="Ensembl"/>
        </authorList>
    </citation>
    <scope>IDENTIFICATION</scope>
</reference>
<dbReference type="GO" id="GO:0005813">
    <property type="term" value="C:centrosome"/>
    <property type="evidence" value="ECO:0007669"/>
    <property type="project" value="TreeGrafter"/>
</dbReference>
<dbReference type="GO" id="GO:0032266">
    <property type="term" value="F:phosphatidylinositol-3-phosphate binding"/>
    <property type="evidence" value="ECO:0007669"/>
    <property type="project" value="InterPro"/>
</dbReference>
<evidence type="ECO:0000313" key="2">
    <source>
        <dbReference type="Proteomes" id="UP000261660"/>
    </source>
</evidence>
<dbReference type="STRING" id="56723.ENSLBEP00000024312"/>
<dbReference type="PANTHER" id="PTHR46591">
    <property type="entry name" value="ZINC FINGER FYVE DOMAIN-CONTAINING PROTEIN 26"/>
    <property type="match status" value="1"/>
</dbReference>
<dbReference type="GeneTree" id="ENSGT00940000168961"/>
<reference evidence="1" key="1">
    <citation type="submission" date="2025-08" db="UniProtKB">
        <authorList>
            <consortium name="Ensembl"/>
        </authorList>
    </citation>
    <scope>IDENTIFICATION</scope>
</reference>
<dbReference type="Proteomes" id="UP000261660">
    <property type="component" value="Unplaced"/>
</dbReference>
<keyword evidence="2" id="KW-1185">Reference proteome</keyword>
<accession>A0A3Q3FVZ3</accession>
<dbReference type="GO" id="GO:0000724">
    <property type="term" value="P:double-strand break repair via homologous recombination"/>
    <property type="evidence" value="ECO:0007669"/>
    <property type="project" value="InterPro"/>
</dbReference>
<dbReference type="GO" id="GO:0005765">
    <property type="term" value="C:lysosomal membrane"/>
    <property type="evidence" value="ECO:0007669"/>
    <property type="project" value="TreeGrafter"/>
</dbReference>
<protein>
    <submittedName>
        <fullName evidence="1">Uncharacterized protein</fullName>
    </submittedName>
</protein>
<evidence type="ECO:0000313" key="1">
    <source>
        <dbReference type="Ensembl" id="ENSLBEP00000024312.1"/>
    </source>
</evidence>
<sequence>MHPFGCEAETSLQDLFEYFKRCLQHAEWELASACVPQLVHSAGGLSENLRDIIRAIICHPYSLHPHRLAWFWLQVLEKWTEEKPERRQEKVDEWAEEIYSVLCVMPWSSVRGGGQLEGLCEALWAARDGPLREERILSSLLRPRGDALVSVYCATALRLLEKNDRNSSLFLSFLPVDLPEAEKLALSLCIHKDRPSVWKTIYFECLSSGKHFLEQVLVTALDLMKHEDFPQLTDLLQREFQPLSRLLLLLGWTQCRSLSSAQTLLAALHREQAPASDTVLQEFADLLSSQLGVLEWCKNNNP</sequence>
<dbReference type="Ensembl" id="ENSLBET00000025567.1">
    <property type="protein sequence ID" value="ENSLBEP00000024312.1"/>
    <property type="gene ID" value="ENSLBEG00000018617.1"/>
</dbReference>
<organism evidence="1 2">
    <name type="scientific">Labrus bergylta</name>
    <name type="common">ballan wrasse</name>
    <dbReference type="NCBI Taxonomy" id="56723"/>
    <lineage>
        <taxon>Eukaryota</taxon>
        <taxon>Metazoa</taxon>
        <taxon>Chordata</taxon>
        <taxon>Craniata</taxon>
        <taxon>Vertebrata</taxon>
        <taxon>Euteleostomi</taxon>
        <taxon>Actinopterygii</taxon>
        <taxon>Neopterygii</taxon>
        <taxon>Teleostei</taxon>
        <taxon>Neoteleostei</taxon>
        <taxon>Acanthomorphata</taxon>
        <taxon>Eupercaria</taxon>
        <taxon>Labriformes</taxon>
        <taxon>Labridae</taxon>
        <taxon>Labrus</taxon>
    </lineage>
</organism>
<dbReference type="AlphaFoldDB" id="A0A3Q3FVZ3"/>
<dbReference type="GO" id="GO:0032465">
    <property type="term" value="P:regulation of cytokinesis"/>
    <property type="evidence" value="ECO:0007669"/>
    <property type="project" value="TreeGrafter"/>
</dbReference>
<name>A0A3Q3FVZ3_9LABR</name>
<dbReference type="PANTHER" id="PTHR46591:SF1">
    <property type="entry name" value="ZINC FINGER FYVE DOMAIN-CONTAINING PROTEIN 26"/>
    <property type="match status" value="1"/>
</dbReference>
<dbReference type="GO" id="GO:0030496">
    <property type="term" value="C:midbody"/>
    <property type="evidence" value="ECO:0007669"/>
    <property type="project" value="TreeGrafter"/>
</dbReference>
<dbReference type="GO" id="GO:0000281">
    <property type="term" value="P:mitotic cytokinesis"/>
    <property type="evidence" value="ECO:0007669"/>
    <property type="project" value="InterPro"/>
</dbReference>